<evidence type="ECO:0000259" key="3">
    <source>
        <dbReference type="PROSITE" id="PS50885"/>
    </source>
</evidence>
<dbReference type="Gene3D" id="3.60.40.10">
    <property type="entry name" value="PPM-type phosphatase domain"/>
    <property type="match status" value="1"/>
</dbReference>
<feature type="transmembrane region" description="Helical" evidence="2">
    <location>
        <begin position="12"/>
        <end position="30"/>
    </location>
</feature>
<evidence type="ECO:0000256" key="1">
    <source>
        <dbReference type="ARBA" id="ARBA00022801"/>
    </source>
</evidence>
<dbReference type="Gene3D" id="3.30.450.20">
    <property type="entry name" value="PAS domain"/>
    <property type="match status" value="2"/>
</dbReference>
<dbReference type="InterPro" id="IPR036457">
    <property type="entry name" value="PPM-type-like_dom_sf"/>
</dbReference>
<dbReference type="SMART" id="SM00331">
    <property type="entry name" value="PP2C_SIG"/>
    <property type="match status" value="1"/>
</dbReference>
<dbReference type="InterPro" id="IPR052016">
    <property type="entry name" value="Bact_Sigma-Reg"/>
</dbReference>
<proteinExistence type="predicted"/>
<evidence type="ECO:0000259" key="4">
    <source>
        <dbReference type="PROSITE" id="PS51746"/>
    </source>
</evidence>
<gene>
    <name evidence="5" type="ORF">D779_1180</name>
</gene>
<dbReference type="Gene3D" id="6.10.340.10">
    <property type="match status" value="1"/>
</dbReference>
<dbReference type="eggNOG" id="COG2770">
    <property type="taxonomic scope" value="Bacteria"/>
</dbReference>
<feature type="domain" description="PPM-type phosphatase" evidence="4">
    <location>
        <begin position="424"/>
        <end position="640"/>
    </location>
</feature>
<dbReference type="SMART" id="SM00304">
    <property type="entry name" value="HAMP"/>
    <property type="match status" value="1"/>
</dbReference>
<dbReference type="STRING" id="1249627.D779_1180"/>
<dbReference type="InterPro" id="IPR001932">
    <property type="entry name" value="PPM-type_phosphatase-like_dom"/>
</dbReference>
<comment type="caution">
    <text evidence="5">The sequence shown here is derived from an EMBL/GenBank/DDBJ whole genome shotgun (WGS) entry which is preliminary data.</text>
</comment>
<dbReference type="RefSeq" id="WP_043752156.1">
    <property type="nucleotide sequence ID" value="NZ_AONC01000023.1"/>
</dbReference>
<dbReference type="EMBL" id="AONC01000023">
    <property type="protein sequence ID" value="EXJ15673.1"/>
    <property type="molecule type" value="Genomic_DNA"/>
</dbReference>
<evidence type="ECO:0000256" key="2">
    <source>
        <dbReference type="SAM" id="Phobius"/>
    </source>
</evidence>
<dbReference type="Pfam" id="PF22673">
    <property type="entry name" value="MCP-like_PDC_1"/>
    <property type="match status" value="1"/>
</dbReference>
<sequence length="640" mass="70161">MPHWGGIGRRLLIVVMLCVTVVLSASLGFYHHQARQRLMRPVQANADHLSFALVQRVGQFLVTARRATETLAQAIESGRFDEAELEELLRRSLLTSPELFGVGLALDPAGLGDASQRSMMYFHRQADGIRFTTELDEDDYLVEDWYQIPYALQEPEWSEPYYEDLAGRSQLIATFSLPIADTAHHPDRPLGILAADIDLDWLTRQVAKVAVLDTGFAVLISRNGTILTHPDADLIMNESLFSLAELSEDPELQRAQAHQLLSGGQGFIEHSPLLGVMAHIHYAPIAASDWTLAIVFPESELFGDIDRLTLSAAGIGLIGLLVSLIAMALVARSISRPLRALVHSTGRIAQGDFEAPLPEPSHADEVADLTRSFAAMRIALRRHLEQLQRATAARERIESELAIAHDMQMSILPKRLPPIPGHEGVRLEARILPAREVGGDFYDFFLVDPNRLCLLIADVSGKGVPAALFMAMTKTLIKGSARYGSDPGEILSLVNDELAADNDSNMFVTVFCGILDLETGTLAYTNAGHNPPVLMRGAGEDPVLVRSAPQLMLGVMEGLTLRTDRLTLAPGDRLFLYTDGVTEAMNGRDECYSEARLLDLLSGLRTRPIDALGGTVLEDIRDFVGETPQSDDITILICEC</sequence>
<dbReference type="SUPFAM" id="SSF158472">
    <property type="entry name" value="HAMP domain-like"/>
    <property type="match status" value="1"/>
</dbReference>
<dbReference type="Pfam" id="PF00672">
    <property type="entry name" value="HAMP"/>
    <property type="match status" value="1"/>
</dbReference>
<evidence type="ECO:0000313" key="6">
    <source>
        <dbReference type="Proteomes" id="UP000019460"/>
    </source>
</evidence>
<dbReference type="PROSITE" id="PS51746">
    <property type="entry name" value="PPM_2"/>
    <property type="match status" value="1"/>
</dbReference>
<dbReference type="AlphaFoldDB" id="W9V7W4"/>
<dbReference type="GO" id="GO:0007165">
    <property type="term" value="P:signal transduction"/>
    <property type="evidence" value="ECO:0007669"/>
    <property type="project" value="InterPro"/>
</dbReference>
<dbReference type="PROSITE" id="PS50885">
    <property type="entry name" value="HAMP"/>
    <property type="match status" value="1"/>
</dbReference>
<name>W9V7W4_9GAMM</name>
<dbReference type="GO" id="GO:0016791">
    <property type="term" value="F:phosphatase activity"/>
    <property type="evidence" value="ECO:0007669"/>
    <property type="project" value="TreeGrafter"/>
</dbReference>
<organism evidence="5 6">
    <name type="scientific">Imhoffiella purpurea</name>
    <dbReference type="NCBI Taxonomy" id="1249627"/>
    <lineage>
        <taxon>Bacteria</taxon>
        <taxon>Pseudomonadati</taxon>
        <taxon>Pseudomonadota</taxon>
        <taxon>Gammaproteobacteria</taxon>
        <taxon>Chromatiales</taxon>
        <taxon>Chromatiaceae</taxon>
        <taxon>Imhoffiella</taxon>
    </lineage>
</organism>
<reference evidence="5 6" key="1">
    <citation type="submission" date="2012-11" db="EMBL/GenBank/DDBJ databases">
        <title>Genome assembly of Thiorhodococcus sp. AK35.</title>
        <authorList>
            <person name="Nupur N."/>
            <person name="Khatri I."/>
            <person name="Subramanian S."/>
            <person name="Pinnaka A."/>
        </authorList>
    </citation>
    <scope>NUCLEOTIDE SEQUENCE [LARGE SCALE GENOMIC DNA]</scope>
    <source>
        <strain evidence="5 6">AK35</strain>
    </source>
</reference>
<dbReference type="PANTHER" id="PTHR43156:SF2">
    <property type="entry name" value="STAGE II SPORULATION PROTEIN E"/>
    <property type="match status" value="1"/>
</dbReference>
<dbReference type="Proteomes" id="UP000019460">
    <property type="component" value="Unassembled WGS sequence"/>
</dbReference>
<keyword evidence="2" id="KW-1133">Transmembrane helix</keyword>
<dbReference type="PANTHER" id="PTHR43156">
    <property type="entry name" value="STAGE II SPORULATION PROTEIN E-RELATED"/>
    <property type="match status" value="1"/>
</dbReference>
<dbReference type="Pfam" id="PF07228">
    <property type="entry name" value="SpoIIE"/>
    <property type="match status" value="1"/>
</dbReference>
<dbReference type="SUPFAM" id="SSF81606">
    <property type="entry name" value="PP2C-like"/>
    <property type="match status" value="1"/>
</dbReference>
<dbReference type="PATRIC" id="fig|1249627.3.peg.1630"/>
<dbReference type="GO" id="GO:0016020">
    <property type="term" value="C:membrane"/>
    <property type="evidence" value="ECO:0007669"/>
    <property type="project" value="InterPro"/>
</dbReference>
<protein>
    <submittedName>
        <fullName evidence="5">Serine phosphatase RsbU, regulator of sigma subunit</fullName>
    </submittedName>
</protein>
<dbReference type="CDD" id="cd12912">
    <property type="entry name" value="PDC2_MCP_like"/>
    <property type="match status" value="1"/>
</dbReference>
<keyword evidence="2" id="KW-0812">Transmembrane</keyword>
<feature type="domain" description="HAMP" evidence="3">
    <location>
        <begin position="332"/>
        <end position="385"/>
    </location>
</feature>
<dbReference type="CDD" id="cd12913">
    <property type="entry name" value="PDC1_MCP_like"/>
    <property type="match status" value="1"/>
</dbReference>
<keyword evidence="2" id="KW-0472">Membrane</keyword>
<keyword evidence="1" id="KW-0378">Hydrolase</keyword>
<dbReference type="CDD" id="cd06225">
    <property type="entry name" value="HAMP"/>
    <property type="match status" value="1"/>
</dbReference>
<feature type="transmembrane region" description="Helical" evidence="2">
    <location>
        <begin position="308"/>
        <end position="331"/>
    </location>
</feature>
<evidence type="ECO:0000313" key="5">
    <source>
        <dbReference type="EMBL" id="EXJ15673.1"/>
    </source>
</evidence>
<dbReference type="eggNOG" id="COG2208">
    <property type="taxonomic scope" value="Bacteria"/>
</dbReference>
<accession>W9V7W4</accession>
<dbReference type="InterPro" id="IPR003660">
    <property type="entry name" value="HAMP_dom"/>
</dbReference>
<keyword evidence="6" id="KW-1185">Reference proteome</keyword>